<dbReference type="RefSeq" id="XP_040730659.1">
    <property type="nucleotide sequence ID" value="XM_040874269.1"/>
</dbReference>
<accession>A0A364KRF8</accession>
<dbReference type="GO" id="GO:0008270">
    <property type="term" value="F:zinc ion binding"/>
    <property type="evidence" value="ECO:0007669"/>
    <property type="project" value="InterPro"/>
</dbReference>
<dbReference type="GO" id="GO:0003677">
    <property type="term" value="F:DNA binding"/>
    <property type="evidence" value="ECO:0007669"/>
    <property type="project" value="InterPro"/>
</dbReference>
<keyword evidence="7" id="KW-1185">Reference proteome</keyword>
<dbReference type="OrthoDB" id="2269373at2759"/>
<dbReference type="InterPro" id="IPR050613">
    <property type="entry name" value="Sec_Metabolite_Reg"/>
</dbReference>
<dbReference type="GO" id="GO:0005634">
    <property type="term" value="C:nucleus"/>
    <property type="evidence" value="ECO:0007669"/>
    <property type="project" value="UniProtKB-SubCell"/>
</dbReference>
<evidence type="ECO:0000259" key="5">
    <source>
        <dbReference type="SMART" id="SM00906"/>
    </source>
</evidence>
<evidence type="ECO:0000256" key="2">
    <source>
        <dbReference type="ARBA" id="ARBA00023015"/>
    </source>
</evidence>
<keyword evidence="4" id="KW-0539">Nucleus</keyword>
<dbReference type="InterPro" id="IPR007219">
    <property type="entry name" value="XnlR_reg_dom"/>
</dbReference>
<dbReference type="Pfam" id="PF04082">
    <property type="entry name" value="Fungal_trans"/>
    <property type="match status" value="1"/>
</dbReference>
<keyword evidence="2" id="KW-0805">Transcription regulation</keyword>
<evidence type="ECO:0000313" key="7">
    <source>
        <dbReference type="Proteomes" id="UP000249363"/>
    </source>
</evidence>
<comment type="caution">
    <text evidence="6">The sequence shown here is derived from an EMBL/GenBank/DDBJ whole genome shotgun (WGS) entry which is preliminary data.</text>
</comment>
<evidence type="ECO:0000256" key="3">
    <source>
        <dbReference type="ARBA" id="ARBA00023163"/>
    </source>
</evidence>
<proteinExistence type="predicted"/>
<dbReference type="AlphaFoldDB" id="A0A364KRF8"/>
<name>A0A364KRF8_TALAM</name>
<evidence type="ECO:0000313" key="6">
    <source>
        <dbReference type="EMBL" id="RAO66142.1"/>
    </source>
</evidence>
<dbReference type="Proteomes" id="UP000249363">
    <property type="component" value="Unassembled WGS sequence"/>
</dbReference>
<organism evidence="6 7">
    <name type="scientific">Talaromyces amestolkiae</name>
    <dbReference type="NCBI Taxonomy" id="1196081"/>
    <lineage>
        <taxon>Eukaryota</taxon>
        <taxon>Fungi</taxon>
        <taxon>Dikarya</taxon>
        <taxon>Ascomycota</taxon>
        <taxon>Pezizomycotina</taxon>
        <taxon>Eurotiomycetes</taxon>
        <taxon>Eurotiomycetidae</taxon>
        <taxon>Eurotiales</taxon>
        <taxon>Trichocomaceae</taxon>
        <taxon>Talaromyces</taxon>
        <taxon>Talaromyces sect. Talaromyces</taxon>
    </lineage>
</organism>
<dbReference type="STRING" id="1196081.A0A364KRF8"/>
<sequence>MGDDSDSSEDHHVRDFLYKRVWENFCINNDHFVFGFPDTDVDLSALHPESADMLKLWQIYLDNVDPLLKVTHARSLQRQVIDAASNRRKLKPAFEALLYSIYCAALKSLAPEDDIEPIFGASKSDLLARFQWGCQRALVKCGFLQSKDRDCLTALFLYLVSIDDKIGPWSTSSVLGIAIRIAQRMAIHNESALVKCTVYEAELRRRLWWALALFDARISEISGHKCTTLEPSWDCRIPLCLNDSDFGPEMKEMPIIQKPVAETLFIVIRSELGDFVRRAKFHLEYTNPALKPISDAHHETAPESTKLDALEKAIGGKYLDSLDPEVAVHSFTICFTRLMFARLRLLQLHSTLSSRTEAQEEVLVSHSLQMLENDTKIVTSPLIRGFAWLTNLYFPYIAYAQLLLYLRKRPTGKQAEQAWEIMSANIEAHMHTQIAPFVETFTKMVLFAWKAREAALQVPPVPPKIISIIRQKDTEQYHNDADSKNCGQKTENASFNVAVNESDGHSLANEQERPNDYTNSESYFLNICEQSQLDFNNLREFDWANWDWGNNAEMGTDEFASF</sequence>
<dbReference type="GO" id="GO:0006351">
    <property type="term" value="P:DNA-templated transcription"/>
    <property type="evidence" value="ECO:0007669"/>
    <property type="project" value="InterPro"/>
</dbReference>
<evidence type="ECO:0000256" key="1">
    <source>
        <dbReference type="ARBA" id="ARBA00004123"/>
    </source>
</evidence>
<protein>
    <recommendedName>
        <fullName evidence="5">Xylanolytic transcriptional activator regulatory domain-containing protein</fullName>
    </recommendedName>
</protein>
<dbReference type="EMBL" id="MIKG01000003">
    <property type="protein sequence ID" value="RAO66142.1"/>
    <property type="molecule type" value="Genomic_DNA"/>
</dbReference>
<dbReference type="PANTHER" id="PTHR31001:SF45">
    <property type="entry name" value="ZN(II)2CYS6 TRANSCRIPTION FACTOR (EUROFUNG)"/>
    <property type="match status" value="1"/>
</dbReference>
<dbReference type="GeneID" id="63791371"/>
<reference evidence="6 7" key="1">
    <citation type="journal article" date="2017" name="Biotechnol. Biofuels">
        <title>Differential beta-glucosidase expression as a function of carbon source availability in Talaromyces amestolkiae: a genomic and proteomic approach.</title>
        <authorList>
            <person name="de Eugenio L.I."/>
            <person name="Mendez-Liter J.A."/>
            <person name="Nieto-Dominguez M."/>
            <person name="Alonso L."/>
            <person name="Gil-Munoz J."/>
            <person name="Barriuso J."/>
            <person name="Prieto A."/>
            <person name="Martinez M.J."/>
        </authorList>
    </citation>
    <scope>NUCLEOTIDE SEQUENCE [LARGE SCALE GENOMIC DNA]</scope>
    <source>
        <strain evidence="6 7">CIB</strain>
    </source>
</reference>
<feature type="domain" description="Xylanolytic transcriptional activator regulatory" evidence="5">
    <location>
        <begin position="171"/>
        <end position="246"/>
    </location>
</feature>
<keyword evidence="3" id="KW-0804">Transcription</keyword>
<comment type="subcellular location">
    <subcellularLocation>
        <location evidence="1">Nucleus</location>
    </subcellularLocation>
</comment>
<gene>
    <name evidence="6" type="ORF">BHQ10_002154</name>
</gene>
<dbReference type="SMART" id="SM00906">
    <property type="entry name" value="Fungal_trans"/>
    <property type="match status" value="1"/>
</dbReference>
<dbReference type="PANTHER" id="PTHR31001">
    <property type="entry name" value="UNCHARACTERIZED TRANSCRIPTIONAL REGULATORY PROTEIN"/>
    <property type="match status" value="1"/>
</dbReference>
<evidence type="ECO:0000256" key="4">
    <source>
        <dbReference type="ARBA" id="ARBA00023242"/>
    </source>
</evidence>
<dbReference type="CDD" id="cd12148">
    <property type="entry name" value="fungal_TF_MHR"/>
    <property type="match status" value="1"/>
</dbReference>